<feature type="domain" description="HTH asnC-type" evidence="4">
    <location>
        <begin position="7"/>
        <end position="68"/>
    </location>
</feature>
<evidence type="ECO:0000313" key="8">
    <source>
        <dbReference type="Proteomes" id="UP000178666"/>
    </source>
</evidence>
<dbReference type="CDD" id="cd00090">
    <property type="entry name" value="HTH_ARSR"/>
    <property type="match status" value="1"/>
</dbReference>
<protein>
    <recommendedName>
        <fullName evidence="4">HTH asnC-type domain-containing protein</fullName>
    </recommendedName>
</protein>
<dbReference type="GO" id="GO:0005829">
    <property type="term" value="C:cytosol"/>
    <property type="evidence" value="ECO:0007669"/>
    <property type="project" value="TreeGrafter"/>
</dbReference>
<dbReference type="EMBL" id="CP015970">
    <property type="protein sequence ID" value="AOZ46786.1"/>
    <property type="molecule type" value="Genomic_DNA"/>
</dbReference>
<reference evidence="6 8" key="1">
    <citation type="journal article" date="2016" name="Plant Dis.">
        <title>Improved production of propionic acid using genome shuffling.</title>
        <authorList>
            <person name="Luna-Flores C.H."/>
            <person name="Palfreyman R.W."/>
            <person name="Kromer J.O."/>
            <person name="Nielsen L.K."/>
            <person name="Marcellin E."/>
        </authorList>
    </citation>
    <scope>NUCLEOTIDE SEQUENCE [LARGE SCALE GENOMIC DNA]</scope>
    <source>
        <strain evidence="6 8">F3E8</strain>
    </source>
</reference>
<organism evidence="5 7">
    <name type="scientific">Acidipropionibacterium acidipropionici</name>
    <dbReference type="NCBI Taxonomy" id="1748"/>
    <lineage>
        <taxon>Bacteria</taxon>
        <taxon>Bacillati</taxon>
        <taxon>Actinomycetota</taxon>
        <taxon>Actinomycetes</taxon>
        <taxon>Propionibacteriales</taxon>
        <taxon>Propionibacteriaceae</taxon>
        <taxon>Acidipropionibacterium</taxon>
    </lineage>
</organism>
<dbReference type="Gene3D" id="3.30.70.920">
    <property type="match status" value="1"/>
</dbReference>
<dbReference type="InterPro" id="IPR011008">
    <property type="entry name" value="Dimeric_a/b-barrel"/>
</dbReference>
<dbReference type="Proteomes" id="UP000075221">
    <property type="component" value="Chromosome"/>
</dbReference>
<keyword evidence="1" id="KW-0805">Transcription regulation</keyword>
<dbReference type="InterPro" id="IPR036388">
    <property type="entry name" value="WH-like_DNA-bd_sf"/>
</dbReference>
<keyword evidence="8" id="KW-1185">Reference proteome</keyword>
<dbReference type="Pfam" id="PF01037">
    <property type="entry name" value="AsnC_trans_reg"/>
    <property type="match status" value="1"/>
</dbReference>
<dbReference type="InterPro" id="IPR011991">
    <property type="entry name" value="ArsR-like_HTH"/>
</dbReference>
<keyword evidence="3" id="KW-0804">Transcription</keyword>
<dbReference type="SUPFAM" id="SSF54909">
    <property type="entry name" value="Dimeric alpha+beta barrel"/>
    <property type="match status" value="1"/>
</dbReference>
<evidence type="ECO:0000313" key="6">
    <source>
        <dbReference type="EMBL" id="AOZ46786.1"/>
    </source>
</evidence>
<dbReference type="GO" id="GO:0043565">
    <property type="term" value="F:sequence-specific DNA binding"/>
    <property type="evidence" value="ECO:0007669"/>
    <property type="project" value="InterPro"/>
</dbReference>
<dbReference type="Proteomes" id="UP000178666">
    <property type="component" value="Chromosome"/>
</dbReference>
<dbReference type="SUPFAM" id="SSF46785">
    <property type="entry name" value="Winged helix' DNA-binding domain"/>
    <property type="match status" value="1"/>
</dbReference>
<proteinExistence type="predicted"/>
<dbReference type="InterPro" id="IPR019888">
    <property type="entry name" value="Tscrpt_reg_AsnC-like"/>
</dbReference>
<evidence type="ECO:0000313" key="5">
    <source>
        <dbReference type="EMBL" id="AMS05307.1"/>
    </source>
</evidence>
<dbReference type="PANTHER" id="PTHR30154">
    <property type="entry name" value="LEUCINE-RESPONSIVE REGULATORY PROTEIN"/>
    <property type="match status" value="1"/>
</dbReference>
<gene>
    <name evidence="6" type="ORF">A8L58_08835</name>
    <name evidence="5" type="ORF">AXH35_07375</name>
</gene>
<evidence type="ECO:0000259" key="4">
    <source>
        <dbReference type="PROSITE" id="PS50956"/>
    </source>
</evidence>
<evidence type="ECO:0000256" key="3">
    <source>
        <dbReference type="ARBA" id="ARBA00023163"/>
    </source>
</evidence>
<dbReference type="PANTHER" id="PTHR30154:SF53">
    <property type="entry name" value="HTH-TYPE TRANSCRIPTIONAL REGULATOR LRPC"/>
    <property type="match status" value="1"/>
</dbReference>
<dbReference type="InterPro" id="IPR019887">
    <property type="entry name" value="Tscrpt_reg_AsnC/Lrp_C"/>
</dbReference>
<accession>A0AAC9AN98</accession>
<dbReference type="SMART" id="SM00344">
    <property type="entry name" value="HTH_ASNC"/>
    <property type="match status" value="1"/>
</dbReference>
<dbReference type="Pfam" id="PF13404">
    <property type="entry name" value="HTH_AsnC-type"/>
    <property type="match status" value="1"/>
</dbReference>
<evidence type="ECO:0000313" key="7">
    <source>
        <dbReference type="Proteomes" id="UP000075221"/>
    </source>
</evidence>
<dbReference type="GO" id="GO:0043200">
    <property type="term" value="P:response to amino acid"/>
    <property type="evidence" value="ECO:0007669"/>
    <property type="project" value="TreeGrafter"/>
</dbReference>
<reference evidence="5 7" key="2">
    <citation type="submission" date="2016-02" db="EMBL/GenBank/DDBJ databases">
        <title>Complete Genome Sequence of Propionibacterium acidipropionici ATCC 55737.</title>
        <authorList>
            <person name="Luna Flores C.H."/>
            <person name="Nielsen L.K."/>
            <person name="Marcellin E."/>
        </authorList>
    </citation>
    <scope>NUCLEOTIDE SEQUENCE [LARGE SCALE GENOMIC DNA]</scope>
    <source>
        <strain evidence="5 7">ATCC 55737</strain>
    </source>
</reference>
<evidence type="ECO:0000256" key="2">
    <source>
        <dbReference type="ARBA" id="ARBA00023125"/>
    </source>
</evidence>
<dbReference type="InterPro" id="IPR000485">
    <property type="entry name" value="AsnC-type_HTH_dom"/>
</dbReference>
<evidence type="ECO:0000256" key="1">
    <source>
        <dbReference type="ARBA" id="ARBA00023015"/>
    </source>
</evidence>
<dbReference type="InterPro" id="IPR036390">
    <property type="entry name" value="WH_DNA-bd_sf"/>
</dbReference>
<dbReference type="AlphaFoldDB" id="A0AAC9AN98"/>
<dbReference type="RefSeq" id="WP_062819441.1">
    <property type="nucleotide sequence ID" value="NZ_CP014352.1"/>
</dbReference>
<sequence length="155" mass="16538">MARGEGLDSADRRLLAALAADGRAKLSALAQTTGMCVSTVQNRVRKLEEAGVIAGYRALVDPAAVGRPISAFVEIYAEPDDEDGVPEILEGIEEVTACWSVAGEATHLVKISVADAQALDHVLSRIRAAVRTRTRITMVLRTHFERSAAATTPDQ</sequence>
<dbReference type="PRINTS" id="PR00033">
    <property type="entry name" value="HTHASNC"/>
</dbReference>
<keyword evidence="2" id="KW-0238">DNA-binding</keyword>
<name>A0AAC9AN98_9ACTN</name>
<dbReference type="EMBL" id="CP014352">
    <property type="protein sequence ID" value="AMS05307.1"/>
    <property type="molecule type" value="Genomic_DNA"/>
</dbReference>
<dbReference type="PROSITE" id="PS50956">
    <property type="entry name" value="HTH_ASNC_2"/>
    <property type="match status" value="1"/>
</dbReference>
<dbReference type="Gene3D" id="1.10.10.10">
    <property type="entry name" value="Winged helix-like DNA-binding domain superfamily/Winged helix DNA-binding domain"/>
    <property type="match status" value="1"/>
</dbReference>